<keyword evidence="2 5" id="KW-0028">Amino-acid biosynthesis</keyword>
<dbReference type="GO" id="GO:0000105">
    <property type="term" value="P:L-histidine biosynthetic process"/>
    <property type="evidence" value="ECO:0007669"/>
    <property type="project" value="UniProtKB-KW"/>
</dbReference>
<dbReference type="AlphaFoldDB" id="M7P345"/>
<evidence type="ECO:0000256" key="1">
    <source>
        <dbReference type="ARBA" id="ARBA00009667"/>
    </source>
</evidence>
<evidence type="ECO:0000313" key="6">
    <source>
        <dbReference type="EMBL" id="EMR13927.1"/>
    </source>
</evidence>
<dbReference type="InterPro" id="IPR013785">
    <property type="entry name" value="Aldolase_TIM"/>
</dbReference>
<dbReference type="PANTHER" id="PTHR43090">
    <property type="entry name" value="1-(5-PHOSPHORIBOSYL)-5-[(5-PHOSPHORIBOSYLAMINO)METHYLIDENEAMINO] IMIDAZOLE-4-CARBOXAMIDE ISOMERASE"/>
    <property type="match status" value="1"/>
</dbReference>
<dbReference type="CDD" id="cd04723">
    <property type="entry name" value="HisA_HisF"/>
    <property type="match status" value="1"/>
</dbReference>
<dbReference type="GO" id="GO:0000162">
    <property type="term" value="P:L-tryptophan biosynthetic process"/>
    <property type="evidence" value="ECO:0007669"/>
    <property type="project" value="TreeGrafter"/>
</dbReference>
<comment type="similarity">
    <text evidence="1 5">Belongs to the HisA/HisF family.</text>
</comment>
<dbReference type="STRING" id="1286106.MPL1_02143"/>
<dbReference type="InterPro" id="IPR011060">
    <property type="entry name" value="RibuloseP-bd_barrel"/>
</dbReference>
<evidence type="ECO:0000313" key="7">
    <source>
        <dbReference type="Proteomes" id="UP000012019"/>
    </source>
</evidence>
<dbReference type="InterPro" id="IPR044524">
    <property type="entry name" value="Isoase_HisA-like"/>
</dbReference>
<evidence type="ECO:0000256" key="3">
    <source>
        <dbReference type="ARBA" id="ARBA00023102"/>
    </source>
</evidence>
<dbReference type="GO" id="GO:0005737">
    <property type="term" value="C:cytoplasm"/>
    <property type="evidence" value="ECO:0007669"/>
    <property type="project" value="TreeGrafter"/>
</dbReference>
<evidence type="ECO:0000256" key="2">
    <source>
        <dbReference type="ARBA" id="ARBA00022605"/>
    </source>
</evidence>
<dbReference type="EMBL" id="APHR01000010">
    <property type="protein sequence ID" value="EMR13927.1"/>
    <property type="molecule type" value="Genomic_DNA"/>
</dbReference>
<dbReference type="InterPro" id="IPR006062">
    <property type="entry name" value="His_biosynth"/>
</dbReference>
<dbReference type="RefSeq" id="WP_009725473.1">
    <property type="nucleotide sequence ID" value="NZ_APHR01000010.1"/>
</dbReference>
<dbReference type="OrthoDB" id="8535539at2"/>
<dbReference type="Proteomes" id="UP000012019">
    <property type="component" value="Unassembled WGS sequence"/>
</dbReference>
<keyword evidence="3 5" id="KW-0368">Histidine biosynthesis</keyword>
<comment type="caution">
    <text evidence="6">The sequence shown here is derived from an EMBL/GenBank/DDBJ whole genome shotgun (WGS) entry which is preliminary data.</text>
</comment>
<dbReference type="PATRIC" id="fig|1286106.3.peg.431"/>
<keyword evidence="7" id="KW-1185">Reference proteome</keyword>
<evidence type="ECO:0000256" key="5">
    <source>
        <dbReference type="RuleBase" id="RU003657"/>
    </source>
</evidence>
<reference evidence="6 7" key="1">
    <citation type="journal article" date="2013" name="Genome Announc.">
        <title>Draft Genome Sequence of Methylophaga lonarensis MPLT, a Haloalkaliphilic (Non-Methane-Utilizing) Methylotroph.</title>
        <authorList>
            <person name="Shetty S.A."/>
            <person name="Marathe N.P."/>
            <person name="Munot H."/>
            <person name="Antony C.P."/>
            <person name="Dhotre D.P."/>
            <person name="Murrell J.C."/>
            <person name="Shouche Y.S."/>
        </authorList>
    </citation>
    <scope>NUCLEOTIDE SEQUENCE [LARGE SCALE GENOMIC DNA]</scope>
    <source>
        <strain evidence="6 7">MPL</strain>
    </source>
</reference>
<evidence type="ECO:0000256" key="4">
    <source>
        <dbReference type="ARBA" id="ARBA00029440"/>
    </source>
</evidence>
<proteinExistence type="inferred from homology"/>
<gene>
    <name evidence="6" type="ORF">MPL1_02143</name>
</gene>
<protein>
    <submittedName>
        <fullName evidence="6">Histidine biosynthesis protein</fullName>
    </submittedName>
</protein>
<dbReference type="Pfam" id="PF00977">
    <property type="entry name" value="His_biosynth"/>
    <property type="match status" value="1"/>
</dbReference>
<name>M7P345_9GAMM</name>
<dbReference type="GO" id="GO:0003949">
    <property type="term" value="F:1-(5-phosphoribosyl)-5-[(5-phosphoribosylamino)methylideneamino]imidazole-4-carboxamide isomerase activity"/>
    <property type="evidence" value="ECO:0007669"/>
    <property type="project" value="InterPro"/>
</dbReference>
<accession>M7P345</accession>
<dbReference type="SUPFAM" id="SSF51366">
    <property type="entry name" value="Ribulose-phoshate binding barrel"/>
    <property type="match status" value="1"/>
</dbReference>
<dbReference type="PANTHER" id="PTHR43090:SF2">
    <property type="entry name" value="1-(5-PHOSPHORIBOSYL)-5-[(5-PHOSPHORIBOSYLAMINO)METHYLIDENEAMINO] IMIDAZOLE-4-CARBOXAMIDE ISOMERASE"/>
    <property type="match status" value="1"/>
</dbReference>
<sequence length="235" mass="25781">MQIIPVIDIKGGQVVHARGGNRQNYPPLESVLSQSTEPLQLIADLLDWYPFSRLYIADLDSIMSARMPELELFQSLSSAFPQLIFWLDVGLTSLEQREAFSDLTNIRLVLGTESLPCPDSGWSKADETILSLDFKQGHLLGSAAWLSRAELWPKDVIVMNLDAVGSASGVNLQMLDEVKKQRQDVRVYAAGGVRSTSDLYALKQAGVEGALIATALHQGHIIPGSLLQLENETPL</sequence>
<dbReference type="Gene3D" id="3.20.20.70">
    <property type="entry name" value="Aldolase class I"/>
    <property type="match status" value="1"/>
</dbReference>
<comment type="pathway">
    <text evidence="4">Amino-acid biosynthesis.</text>
</comment>
<organism evidence="6 7">
    <name type="scientific">Methylophaga lonarensis MPL</name>
    <dbReference type="NCBI Taxonomy" id="1286106"/>
    <lineage>
        <taxon>Bacteria</taxon>
        <taxon>Pseudomonadati</taxon>
        <taxon>Pseudomonadota</taxon>
        <taxon>Gammaproteobacteria</taxon>
        <taxon>Thiotrichales</taxon>
        <taxon>Piscirickettsiaceae</taxon>
        <taxon>Methylophaga</taxon>
    </lineage>
</organism>
<dbReference type="eggNOG" id="COG1411">
    <property type="taxonomic scope" value="Bacteria"/>
</dbReference>